<keyword evidence="5 7" id="KW-0472">Membrane</keyword>
<organism evidence="9 10">
    <name type="scientific">Mesorhabditis spiculigera</name>
    <dbReference type="NCBI Taxonomy" id="96644"/>
    <lineage>
        <taxon>Eukaryota</taxon>
        <taxon>Metazoa</taxon>
        <taxon>Ecdysozoa</taxon>
        <taxon>Nematoda</taxon>
        <taxon>Chromadorea</taxon>
        <taxon>Rhabditida</taxon>
        <taxon>Rhabditina</taxon>
        <taxon>Rhabditomorpha</taxon>
        <taxon>Rhabditoidea</taxon>
        <taxon>Rhabditidae</taxon>
        <taxon>Mesorhabditinae</taxon>
        <taxon>Mesorhabditis</taxon>
    </lineage>
</organism>
<evidence type="ECO:0000256" key="5">
    <source>
        <dbReference type="ARBA" id="ARBA00023136"/>
    </source>
</evidence>
<feature type="transmembrane region" description="Helical" evidence="7">
    <location>
        <begin position="288"/>
        <end position="310"/>
    </location>
</feature>
<feature type="transmembrane region" description="Helical" evidence="7">
    <location>
        <begin position="722"/>
        <end position="743"/>
    </location>
</feature>
<name>A0AA36D2U0_9BILA</name>
<dbReference type="GO" id="GO:0030659">
    <property type="term" value="C:cytoplasmic vesicle membrane"/>
    <property type="evidence" value="ECO:0007669"/>
    <property type="project" value="TreeGrafter"/>
</dbReference>
<feature type="transmembrane region" description="Helical" evidence="7">
    <location>
        <begin position="316"/>
        <end position="338"/>
    </location>
</feature>
<dbReference type="InterPro" id="IPR051697">
    <property type="entry name" value="Patched_domain-protein"/>
</dbReference>
<evidence type="ECO:0000256" key="1">
    <source>
        <dbReference type="ARBA" id="ARBA00004141"/>
    </source>
</evidence>
<feature type="non-terminal residue" evidence="9">
    <location>
        <position position="1"/>
    </location>
</feature>
<evidence type="ECO:0000313" key="9">
    <source>
        <dbReference type="EMBL" id="CAJ0579040.1"/>
    </source>
</evidence>
<dbReference type="AlphaFoldDB" id="A0AA36D2U0"/>
<evidence type="ECO:0000259" key="8">
    <source>
        <dbReference type="PROSITE" id="PS50156"/>
    </source>
</evidence>
<evidence type="ECO:0000313" key="10">
    <source>
        <dbReference type="Proteomes" id="UP001177023"/>
    </source>
</evidence>
<dbReference type="GO" id="GO:0018996">
    <property type="term" value="P:molting cycle, collagen and cuticulin-based cuticle"/>
    <property type="evidence" value="ECO:0007669"/>
    <property type="project" value="TreeGrafter"/>
</dbReference>
<dbReference type="GO" id="GO:0005886">
    <property type="term" value="C:plasma membrane"/>
    <property type="evidence" value="ECO:0007669"/>
    <property type="project" value="TreeGrafter"/>
</dbReference>
<evidence type="ECO:0000256" key="7">
    <source>
        <dbReference type="SAM" id="Phobius"/>
    </source>
</evidence>
<comment type="caution">
    <text evidence="9">The sequence shown here is derived from an EMBL/GenBank/DDBJ whole genome shotgun (WGS) entry which is preliminary data.</text>
</comment>
<keyword evidence="3 7" id="KW-0812">Transmembrane</keyword>
<feature type="transmembrane region" description="Helical" evidence="7">
    <location>
        <begin position="691"/>
        <end position="716"/>
    </location>
</feature>
<keyword evidence="6" id="KW-0325">Glycoprotein</keyword>
<feature type="domain" description="SSD" evidence="8">
    <location>
        <begin position="256"/>
        <end position="415"/>
    </location>
</feature>
<dbReference type="InterPro" id="IPR000731">
    <property type="entry name" value="SSD"/>
</dbReference>
<evidence type="ECO:0000256" key="3">
    <source>
        <dbReference type="ARBA" id="ARBA00022692"/>
    </source>
</evidence>
<reference evidence="9" key="1">
    <citation type="submission" date="2023-06" db="EMBL/GenBank/DDBJ databases">
        <authorList>
            <person name="Delattre M."/>
        </authorList>
    </citation>
    <scope>NUCLEOTIDE SEQUENCE</scope>
    <source>
        <strain evidence="9">AF72</strain>
    </source>
</reference>
<feature type="transmembrane region" description="Helical" evidence="7">
    <location>
        <begin position="652"/>
        <end position="670"/>
    </location>
</feature>
<dbReference type="EMBL" id="CATQJA010002655">
    <property type="protein sequence ID" value="CAJ0579040.1"/>
    <property type="molecule type" value="Genomic_DNA"/>
</dbReference>
<evidence type="ECO:0000256" key="2">
    <source>
        <dbReference type="ARBA" id="ARBA00005585"/>
    </source>
</evidence>
<dbReference type="GO" id="GO:0006897">
    <property type="term" value="P:endocytosis"/>
    <property type="evidence" value="ECO:0007669"/>
    <property type="project" value="TreeGrafter"/>
</dbReference>
<dbReference type="InterPro" id="IPR003392">
    <property type="entry name" value="PTHD_SSD"/>
</dbReference>
<evidence type="ECO:0000256" key="6">
    <source>
        <dbReference type="ARBA" id="ARBA00023180"/>
    </source>
</evidence>
<dbReference type="PROSITE" id="PS50156">
    <property type="entry name" value="SSD"/>
    <property type="match status" value="1"/>
</dbReference>
<evidence type="ECO:0000256" key="4">
    <source>
        <dbReference type="ARBA" id="ARBA00022989"/>
    </source>
</evidence>
<feature type="transmembrane region" description="Helical" evidence="7">
    <location>
        <begin position="597"/>
        <end position="619"/>
    </location>
</feature>
<protein>
    <recommendedName>
        <fullName evidence="8">SSD domain-containing protein</fullName>
    </recommendedName>
</protein>
<comment type="similarity">
    <text evidence="2">Belongs to the patched family.</text>
</comment>
<feature type="transmembrane region" description="Helical" evidence="7">
    <location>
        <begin position="390"/>
        <end position="422"/>
    </location>
</feature>
<dbReference type="PANTHER" id="PTHR10796">
    <property type="entry name" value="PATCHED-RELATED"/>
    <property type="match status" value="1"/>
</dbReference>
<proteinExistence type="inferred from homology"/>
<accession>A0AA36D2U0</accession>
<feature type="transmembrane region" description="Helical" evidence="7">
    <location>
        <begin position="258"/>
        <end position="276"/>
    </location>
</feature>
<sequence length="838" mass="93826">MNFQAVVSQFFEWLSLWVVRRPLPFLIIPPLLTVFLLALAAYDFRLNVSTDTLKVFLPDDIESLKNLEKLIEIFPPSDPQRDSYSVLGSKFAYTTLEDLSEDRNILTAGNLEKLTQLHKSVTSTSSGITYPSICLRLSPTDGCAQHPLAFALEDTDPQLSVNFILKYPQFVIANASIDYALLLGGVRTEGTKDANGNSVVVSAKALRLYYLLDFSPKADLWIDSFLEKMGKAEIPNTNLYYSSSRSLPKEIERNGDLLLPWTPVMVIVLVVLCMGICCDGDMIRSQPFVGLAALVCAMLAVVSSLCLLIATRFPFLPLVFIMPFLIISIGVDNAFLLLKCWRLQEGHFSAEERFVSAMTETSASLLLTSLTDGLSFSIGSISNFHAVRVFCTYCAMAVLFLFVYQVTFFSAAMLVLLASIYYCLKLPIGLDLKQLTPDGSYVAKELESQERLFNNYGQFCFAVVNTSEINLGKTAQRKKLIHFYRTLGSSKFASPYEFWVERYDKFIGGRNLDEAHFMQNLMRFLRQKENERFKHDIQFTGSGIVSNVKMLFRLRHLSPATEVPRRSFMMETMEKSMYRGFVYDTSFLLVEQQQASVYAIIENAVQAVVAMLLICILLVPRPVSAACITITIISINIGVIGCLALAGTRLDIISMITIVMSIGFSVDYVAHSTFHFVIQKEDRLKHCLSVTFAPIWQAALSTVAGVIMLAAVPSYIVRTFVYTTVFVVVIGVAHGLIFLPALLDTVVPLSEYIAPYHSQKSSSENTRNRQFQHPNSRLNCYVAKTLATGLPNNFLADMYCEPPSRDLFVARPKPLPPPGPIYENLPPLQIPPIMKDYM</sequence>
<dbReference type="PANTHER" id="PTHR10796:SF96">
    <property type="entry name" value="PATCHED-RELATED PROTEIN 9"/>
    <property type="match status" value="1"/>
</dbReference>
<keyword evidence="4 7" id="KW-1133">Transmembrane helix</keyword>
<dbReference type="SUPFAM" id="SSF82866">
    <property type="entry name" value="Multidrug efflux transporter AcrB transmembrane domain"/>
    <property type="match status" value="2"/>
</dbReference>
<dbReference type="Pfam" id="PF02460">
    <property type="entry name" value="Patched"/>
    <property type="match status" value="1"/>
</dbReference>
<keyword evidence="10" id="KW-1185">Reference proteome</keyword>
<dbReference type="Gene3D" id="1.20.1640.10">
    <property type="entry name" value="Multidrug efflux transporter AcrB transmembrane domain"/>
    <property type="match status" value="2"/>
</dbReference>
<gene>
    <name evidence="9" type="ORF">MSPICULIGERA_LOCUS17274</name>
</gene>
<comment type="subcellular location">
    <subcellularLocation>
        <location evidence="1">Membrane</location>
        <topology evidence="1">Multi-pass membrane protein</topology>
    </subcellularLocation>
</comment>
<feature type="transmembrane region" description="Helical" evidence="7">
    <location>
        <begin position="626"/>
        <end position="646"/>
    </location>
</feature>
<dbReference type="Proteomes" id="UP001177023">
    <property type="component" value="Unassembled WGS sequence"/>
</dbReference>